<dbReference type="Proteomes" id="UP000094385">
    <property type="component" value="Unassembled WGS sequence"/>
</dbReference>
<accession>A0A1E3PZT9</accession>
<feature type="transmembrane region" description="Helical" evidence="1">
    <location>
        <begin position="20"/>
        <end position="45"/>
    </location>
</feature>
<keyword evidence="1" id="KW-0472">Membrane</keyword>
<protein>
    <submittedName>
        <fullName evidence="2">Uncharacterized protein</fullName>
    </submittedName>
</protein>
<dbReference type="AlphaFoldDB" id="A0A1E3PZT9"/>
<keyword evidence="3" id="KW-1185">Reference proteome</keyword>
<evidence type="ECO:0000313" key="2">
    <source>
        <dbReference type="EMBL" id="ODQ70307.1"/>
    </source>
</evidence>
<proteinExistence type="predicted"/>
<dbReference type="EMBL" id="KV454300">
    <property type="protein sequence ID" value="ODQ70307.1"/>
    <property type="molecule type" value="Genomic_DNA"/>
</dbReference>
<name>A0A1E3PZT9_LIPST</name>
<gene>
    <name evidence="2" type="ORF">LIPSTDRAFT_164300</name>
</gene>
<reference evidence="2 3" key="1">
    <citation type="journal article" date="2016" name="Proc. Natl. Acad. Sci. U.S.A.">
        <title>Comparative genomics of biotechnologically important yeasts.</title>
        <authorList>
            <person name="Riley R."/>
            <person name="Haridas S."/>
            <person name="Wolfe K.H."/>
            <person name="Lopes M.R."/>
            <person name="Hittinger C.T."/>
            <person name="Goeker M."/>
            <person name="Salamov A.A."/>
            <person name="Wisecaver J.H."/>
            <person name="Long T.M."/>
            <person name="Calvey C.H."/>
            <person name="Aerts A.L."/>
            <person name="Barry K.W."/>
            <person name="Choi C."/>
            <person name="Clum A."/>
            <person name="Coughlan A.Y."/>
            <person name="Deshpande S."/>
            <person name="Douglass A.P."/>
            <person name="Hanson S.J."/>
            <person name="Klenk H.-P."/>
            <person name="LaButti K.M."/>
            <person name="Lapidus A."/>
            <person name="Lindquist E.A."/>
            <person name="Lipzen A.M."/>
            <person name="Meier-Kolthoff J.P."/>
            <person name="Ohm R.A."/>
            <person name="Otillar R.P."/>
            <person name="Pangilinan J.L."/>
            <person name="Peng Y."/>
            <person name="Rokas A."/>
            <person name="Rosa C.A."/>
            <person name="Scheuner C."/>
            <person name="Sibirny A.A."/>
            <person name="Slot J.C."/>
            <person name="Stielow J.B."/>
            <person name="Sun H."/>
            <person name="Kurtzman C.P."/>
            <person name="Blackwell M."/>
            <person name="Grigoriev I.V."/>
            <person name="Jeffries T.W."/>
        </authorList>
    </citation>
    <scope>NUCLEOTIDE SEQUENCE [LARGE SCALE GENOMIC DNA]</scope>
    <source>
        <strain evidence="2 3">NRRL Y-11557</strain>
    </source>
</reference>
<evidence type="ECO:0000313" key="3">
    <source>
        <dbReference type="Proteomes" id="UP000094385"/>
    </source>
</evidence>
<organism evidence="2 3">
    <name type="scientific">Lipomyces starkeyi NRRL Y-11557</name>
    <dbReference type="NCBI Taxonomy" id="675824"/>
    <lineage>
        <taxon>Eukaryota</taxon>
        <taxon>Fungi</taxon>
        <taxon>Dikarya</taxon>
        <taxon>Ascomycota</taxon>
        <taxon>Saccharomycotina</taxon>
        <taxon>Lipomycetes</taxon>
        <taxon>Lipomycetales</taxon>
        <taxon>Lipomycetaceae</taxon>
        <taxon>Lipomyces</taxon>
    </lineage>
</organism>
<keyword evidence="1" id="KW-0812">Transmembrane</keyword>
<sequence>MIKLDIDYVFSNLALIQRDWKSYLLVLVATLILVSHAAFHGLYCLRVNLPALSLFTSVWYWRYTFLPNPAFAQFVLN</sequence>
<keyword evidence="1" id="KW-1133">Transmembrane helix</keyword>
<evidence type="ECO:0000256" key="1">
    <source>
        <dbReference type="SAM" id="Phobius"/>
    </source>
</evidence>